<dbReference type="Proteomes" id="UP000314294">
    <property type="component" value="Unassembled WGS sequence"/>
</dbReference>
<accession>A0A4Z2H008</accession>
<protein>
    <submittedName>
        <fullName evidence="2">Uncharacterized protein</fullName>
    </submittedName>
</protein>
<feature type="region of interest" description="Disordered" evidence="1">
    <location>
        <begin position="81"/>
        <end position="105"/>
    </location>
</feature>
<gene>
    <name evidence="2" type="ORF">EYF80_031416</name>
</gene>
<name>A0A4Z2H008_9TELE</name>
<organism evidence="2 3">
    <name type="scientific">Liparis tanakae</name>
    <name type="common">Tanaka's snailfish</name>
    <dbReference type="NCBI Taxonomy" id="230148"/>
    <lineage>
        <taxon>Eukaryota</taxon>
        <taxon>Metazoa</taxon>
        <taxon>Chordata</taxon>
        <taxon>Craniata</taxon>
        <taxon>Vertebrata</taxon>
        <taxon>Euteleostomi</taxon>
        <taxon>Actinopterygii</taxon>
        <taxon>Neopterygii</taxon>
        <taxon>Teleostei</taxon>
        <taxon>Neoteleostei</taxon>
        <taxon>Acanthomorphata</taxon>
        <taxon>Eupercaria</taxon>
        <taxon>Perciformes</taxon>
        <taxon>Cottioidei</taxon>
        <taxon>Cottales</taxon>
        <taxon>Liparidae</taxon>
        <taxon>Liparis</taxon>
    </lineage>
</organism>
<feature type="compositionally biased region" description="Polar residues" evidence="1">
    <location>
        <begin position="47"/>
        <end position="61"/>
    </location>
</feature>
<proteinExistence type="predicted"/>
<keyword evidence="3" id="KW-1185">Reference proteome</keyword>
<sequence>MKSERAPAFCDAPERRSVCCFCHPRELHHPMKARQDQTEEVRLSSVKDGQNPSDGSVSDKSNGYDIGELATSSLMVTQEHQQLRPENKAQQKLRLFNRRKESKSI</sequence>
<comment type="caution">
    <text evidence="2">The sequence shown here is derived from an EMBL/GenBank/DDBJ whole genome shotgun (WGS) entry which is preliminary data.</text>
</comment>
<reference evidence="2 3" key="1">
    <citation type="submission" date="2019-03" db="EMBL/GenBank/DDBJ databases">
        <title>First draft genome of Liparis tanakae, snailfish: a comprehensive survey of snailfish specific genes.</title>
        <authorList>
            <person name="Kim W."/>
            <person name="Song I."/>
            <person name="Jeong J.-H."/>
            <person name="Kim D."/>
            <person name="Kim S."/>
            <person name="Ryu S."/>
            <person name="Song J.Y."/>
            <person name="Lee S.K."/>
        </authorList>
    </citation>
    <scope>NUCLEOTIDE SEQUENCE [LARGE SCALE GENOMIC DNA]</scope>
    <source>
        <tissue evidence="2">Muscle</tissue>
    </source>
</reference>
<dbReference type="OrthoDB" id="8881031at2759"/>
<feature type="compositionally biased region" description="Basic and acidic residues" evidence="1">
    <location>
        <begin position="30"/>
        <end position="42"/>
    </location>
</feature>
<evidence type="ECO:0000313" key="3">
    <source>
        <dbReference type="Proteomes" id="UP000314294"/>
    </source>
</evidence>
<evidence type="ECO:0000256" key="1">
    <source>
        <dbReference type="SAM" id="MobiDB-lite"/>
    </source>
</evidence>
<dbReference type="AlphaFoldDB" id="A0A4Z2H008"/>
<feature type="region of interest" description="Disordered" evidence="1">
    <location>
        <begin position="30"/>
        <end position="65"/>
    </location>
</feature>
<evidence type="ECO:0000313" key="2">
    <source>
        <dbReference type="EMBL" id="TNN58353.1"/>
    </source>
</evidence>
<dbReference type="EMBL" id="SRLO01000381">
    <property type="protein sequence ID" value="TNN58353.1"/>
    <property type="molecule type" value="Genomic_DNA"/>
</dbReference>